<dbReference type="EMBL" id="LJBJ02000001">
    <property type="protein sequence ID" value="OAX52897.1"/>
    <property type="molecule type" value="Genomic_DNA"/>
</dbReference>
<evidence type="ECO:0000313" key="9">
    <source>
        <dbReference type="Proteomes" id="UP000053171"/>
    </source>
</evidence>
<evidence type="ECO:0000256" key="2">
    <source>
        <dbReference type="ARBA" id="ARBA00009399"/>
    </source>
</evidence>
<feature type="transmembrane region" description="Helical" evidence="6">
    <location>
        <begin position="120"/>
        <end position="141"/>
    </location>
</feature>
<organism evidence="8 9">
    <name type="scientific">Rothia kristinae</name>
    <dbReference type="NCBI Taxonomy" id="37923"/>
    <lineage>
        <taxon>Bacteria</taxon>
        <taxon>Bacillati</taxon>
        <taxon>Actinomycetota</taxon>
        <taxon>Actinomycetes</taxon>
        <taxon>Micrococcales</taxon>
        <taxon>Micrococcaceae</taxon>
        <taxon>Rothia</taxon>
    </lineage>
</organism>
<evidence type="ECO:0000256" key="6">
    <source>
        <dbReference type="SAM" id="Phobius"/>
    </source>
</evidence>
<evidence type="ECO:0000259" key="7">
    <source>
        <dbReference type="Pfam" id="PF04138"/>
    </source>
</evidence>
<dbReference type="InterPro" id="IPR007267">
    <property type="entry name" value="GtrA_DPMS_TM"/>
</dbReference>
<evidence type="ECO:0000313" key="8">
    <source>
        <dbReference type="EMBL" id="OAX52897.1"/>
    </source>
</evidence>
<evidence type="ECO:0000256" key="4">
    <source>
        <dbReference type="ARBA" id="ARBA00022989"/>
    </source>
</evidence>
<dbReference type="PANTHER" id="PTHR38459:SF1">
    <property type="entry name" value="PROPHAGE BACTOPRENOL-LINKED GLUCOSE TRANSLOCASE HOMOLOG"/>
    <property type="match status" value="1"/>
</dbReference>
<accession>A0A199NVF5</accession>
<feature type="transmembrane region" description="Helical" evidence="6">
    <location>
        <begin position="23"/>
        <end position="44"/>
    </location>
</feature>
<protein>
    <recommendedName>
        <fullName evidence="7">GtrA/DPMS transmembrane domain-containing protein</fullName>
    </recommendedName>
</protein>
<comment type="subcellular location">
    <subcellularLocation>
        <location evidence="1">Membrane</location>
        <topology evidence="1">Multi-pass membrane protein</topology>
    </subcellularLocation>
</comment>
<keyword evidence="9" id="KW-1185">Reference proteome</keyword>
<evidence type="ECO:0000256" key="5">
    <source>
        <dbReference type="ARBA" id="ARBA00023136"/>
    </source>
</evidence>
<dbReference type="GO" id="GO:0000271">
    <property type="term" value="P:polysaccharide biosynthetic process"/>
    <property type="evidence" value="ECO:0007669"/>
    <property type="project" value="InterPro"/>
</dbReference>
<gene>
    <name evidence="8" type="ORF">AN277_0200550</name>
</gene>
<dbReference type="Proteomes" id="UP000053171">
    <property type="component" value="Unassembled WGS sequence"/>
</dbReference>
<dbReference type="PANTHER" id="PTHR38459">
    <property type="entry name" value="PROPHAGE BACTOPRENOL-LINKED GLUCOSE TRANSLOCASE HOMOLOG"/>
    <property type="match status" value="1"/>
</dbReference>
<name>A0A199NVF5_9MICC</name>
<dbReference type="GO" id="GO:0005886">
    <property type="term" value="C:plasma membrane"/>
    <property type="evidence" value="ECO:0007669"/>
    <property type="project" value="TreeGrafter"/>
</dbReference>
<feature type="domain" description="GtrA/DPMS transmembrane" evidence="7">
    <location>
        <begin position="25"/>
        <end position="146"/>
    </location>
</feature>
<keyword evidence="5 6" id="KW-0472">Membrane</keyword>
<dbReference type="InterPro" id="IPR051401">
    <property type="entry name" value="GtrA_CellWall_Glycosyl"/>
</dbReference>
<feature type="transmembrane region" description="Helical" evidence="6">
    <location>
        <begin position="56"/>
        <end position="77"/>
    </location>
</feature>
<dbReference type="AlphaFoldDB" id="A0A199NVF5"/>
<keyword evidence="4 6" id="KW-1133">Transmembrane helix</keyword>
<evidence type="ECO:0000256" key="3">
    <source>
        <dbReference type="ARBA" id="ARBA00022692"/>
    </source>
</evidence>
<sequence length="205" mass="23153">MEPRVSTFSEKIHGLWELFLKEVLKFGIVGGLAFIVNASVTWFLMSTWLADGHSKAKFVAGVVATIFSWILNRLWTFRDKRQENTWREAWQFALVNLIGIGVETACVFVTNYGLGLTSKTASFIGGTIIGTVLGTIVRYFAYRFWVYGGVTQRADEQEYTREEKVARFVTEATDIVTGRLDVDAVRRGTRDRRALGGEDPAQRPE</sequence>
<evidence type="ECO:0000256" key="1">
    <source>
        <dbReference type="ARBA" id="ARBA00004141"/>
    </source>
</evidence>
<reference evidence="8" key="1">
    <citation type="submission" date="2016-06" db="EMBL/GenBank/DDBJ databases">
        <title>Identification of putative biosynthetic pathways for the production of bioactive secondary metabolites by the marine actinomycete Kocuria kristinae RUTW2-3.</title>
        <authorList>
            <person name="Waterworth S.C."/>
            <person name="Walmsley T.A."/>
            <person name="Matongo T."/>
            <person name="Davies-Coleman M.T."/>
            <person name="Dorrington R.A."/>
        </authorList>
    </citation>
    <scope>NUCLEOTIDE SEQUENCE [LARGE SCALE GENOMIC DNA]</scope>
    <source>
        <strain evidence="8">RUTW2-3</strain>
    </source>
</reference>
<keyword evidence="3 6" id="KW-0812">Transmembrane</keyword>
<comment type="similarity">
    <text evidence="2">Belongs to the GtrA family.</text>
</comment>
<feature type="transmembrane region" description="Helical" evidence="6">
    <location>
        <begin position="89"/>
        <end position="114"/>
    </location>
</feature>
<proteinExistence type="inferred from homology"/>
<comment type="caution">
    <text evidence="8">The sequence shown here is derived from an EMBL/GenBank/DDBJ whole genome shotgun (WGS) entry which is preliminary data.</text>
</comment>
<dbReference type="Pfam" id="PF04138">
    <property type="entry name" value="GtrA_DPMS_TM"/>
    <property type="match status" value="1"/>
</dbReference>